<feature type="region of interest" description="Disordered" evidence="1">
    <location>
        <begin position="67"/>
        <end position="87"/>
    </location>
</feature>
<protein>
    <submittedName>
        <fullName evidence="2">Uncharacterized protein</fullName>
    </submittedName>
</protein>
<name>A0ABS8TFN5_DATST</name>
<evidence type="ECO:0000313" key="2">
    <source>
        <dbReference type="EMBL" id="MCD7469973.1"/>
    </source>
</evidence>
<sequence>MRGPSIASCSKVLRGYTYIRPFNIVSGANLPFLSLTIMLYQQTGVPQKVSDCMLGFDAPFNTLRVKGASGKGRKERKTDSEDDSNGLDGDWASLVAIQELLGGLPRLPQGRASSNAAVVDPKAYREHLFH</sequence>
<evidence type="ECO:0000256" key="1">
    <source>
        <dbReference type="SAM" id="MobiDB-lite"/>
    </source>
</evidence>
<proteinExistence type="predicted"/>
<reference evidence="2 3" key="1">
    <citation type="journal article" date="2021" name="BMC Genomics">
        <title>Datura genome reveals duplications of psychoactive alkaloid biosynthetic genes and high mutation rate following tissue culture.</title>
        <authorList>
            <person name="Rajewski A."/>
            <person name="Carter-House D."/>
            <person name="Stajich J."/>
            <person name="Litt A."/>
        </authorList>
    </citation>
    <scope>NUCLEOTIDE SEQUENCE [LARGE SCALE GENOMIC DNA]</scope>
    <source>
        <strain evidence="2">AR-01</strain>
    </source>
</reference>
<comment type="caution">
    <text evidence="2">The sequence shown here is derived from an EMBL/GenBank/DDBJ whole genome shotgun (WGS) entry which is preliminary data.</text>
</comment>
<keyword evidence="3" id="KW-1185">Reference proteome</keyword>
<dbReference type="EMBL" id="JACEIK010001514">
    <property type="protein sequence ID" value="MCD7469973.1"/>
    <property type="molecule type" value="Genomic_DNA"/>
</dbReference>
<gene>
    <name evidence="2" type="ORF">HAX54_009470</name>
</gene>
<dbReference type="Proteomes" id="UP000823775">
    <property type="component" value="Unassembled WGS sequence"/>
</dbReference>
<evidence type="ECO:0000313" key="3">
    <source>
        <dbReference type="Proteomes" id="UP000823775"/>
    </source>
</evidence>
<accession>A0ABS8TFN5</accession>
<organism evidence="2 3">
    <name type="scientific">Datura stramonium</name>
    <name type="common">Jimsonweed</name>
    <name type="synonym">Common thornapple</name>
    <dbReference type="NCBI Taxonomy" id="4076"/>
    <lineage>
        <taxon>Eukaryota</taxon>
        <taxon>Viridiplantae</taxon>
        <taxon>Streptophyta</taxon>
        <taxon>Embryophyta</taxon>
        <taxon>Tracheophyta</taxon>
        <taxon>Spermatophyta</taxon>
        <taxon>Magnoliopsida</taxon>
        <taxon>eudicotyledons</taxon>
        <taxon>Gunneridae</taxon>
        <taxon>Pentapetalae</taxon>
        <taxon>asterids</taxon>
        <taxon>lamiids</taxon>
        <taxon>Solanales</taxon>
        <taxon>Solanaceae</taxon>
        <taxon>Solanoideae</taxon>
        <taxon>Datureae</taxon>
        <taxon>Datura</taxon>
    </lineage>
</organism>